<dbReference type="PANTHER" id="PTHR21485:SF6">
    <property type="entry name" value="N-ACYLNEURAMINATE CYTIDYLYLTRANSFERASE-RELATED"/>
    <property type="match status" value="1"/>
</dbReference>
<keyword evidence="1" id="KW-0548">Nucleotidyltransferase</keyword>
<accession>A0A848QJH2</accession>
<dbReference type="Proteomes" id="UP000561181">
    <property type="component" value="Unassembled WGS sequence"/>
</dbReference>
<dbReference type="InterPro" id="IPR003329">
    <property type="entry name" value="Cytidylyl_trans"/>
</dbReference>
<name>A0A848QJH2_9SPHN</name>
<dbReference type="RefSeq" id="WP_170009985.1">
    <property type="nucleotide sequence ID" value="NZ_JABCRE010000002.1"/>
</dbReference>
<dbReference type="NCBIfam" id="TIGR03584">
    <property type="entry name" value="PseF"/>
    <property type="match status" value="1"/>
</dbReference>
<protein>
    <submittedName>
        <fullName evidence="1">Pseudaminic acid cytidylyltransferase</fullName>
        <ecNumber evidence="1">2.7.7.81</ecNumber>
    </submittedName>
</protein>
<dbReference type="Gene3D" id="3.90.550.10">
    <property type="entry name" value="Spore Coat Polysaccharide Biosynthesis Protein SpsA, Chain A"/>
    <property type="match status" value="1"/>
</dbReference>
<dbReference type="PANTHER" id="PTHR21485">
    <property type="entry name" value="HAD SUPERFAMILY MEMBERS CMAS AND KDSC"/>
    <property type="match status" value="1"/>
</dbReference>
<dbReference type="SUPFAM" id="SSF53448">
    <property type="entry name" value="Nucleotide-diphospho-sugar transferases"/>
    <property type="match status" value="1"/>
</dbReference>
<dbReference type="EMBL" id="JABCRE010000002">
    <property type="protein sequence ID" value="NMW30919.1"/>
    <property type="molecule type" value="Genomic_DNA"/>
</dbReference>
<dbReference type="AlphaFoldDB" id="A0A848QJH2"/>
<gene>
    <name evidence="1" type="primary">pseF</name>
    <name evidence="1" type="ORF">HKD42_02450</name>
</gene>
<dbReference type="GO" id="GO:0008781">
    <property type="term" value="F:N-acylneuraminate cytidylyltransferase activity"/>
    <property type="evidence" value="ECO:0007669"/>
    <property type="project" value="TreeGrafter"/>
</dbReference>
<dbReference type="Pfam" id="PF02348">
    <property type="entry name" value="CTP_transf_3"/>
    <property type="match status" value="1"/>
</dbReference>
<dbReference type="CDD" id="cd02513">
    <property type="entry name" value="CMP-NeuAc_Synthase"/>
    <property type="match status" value="1"/>
</dbReference>
<keyword evidence="1" id="KW-0808">Transferase</keyword>
<dbReference type="EC" id="2.7.7.81" evidence="1"/>
<proteinExistence type="predicted"/>
<reference evidence="1 2" key="1">
    <citation type="submission" date="2020-04" db="EMBL/GenBank/DDBJ databases">
        <authorList>
            <person name="Liu A."/>
        </authorList>
    </citation>
    <scope>NUCLEOTIDE SEQUENCE [LARGE SCALE GENOMIC DNA]</scope>
    <source>
        <strain evidence="1 2">RZ02</strain>
    </source>
</reference>
<dbReference type="InterPro" id="IPR020039">
    <property type="entry name" value="PseF"/>
</dbReference>
<evidence type="ECO:0000313" key="1">
    <source>
        <dbReference type="EMBL" id="NMW30919.1"/>
    </source>
</evidence>
<dbReference type="InterPro" id="IPR050793">
    <property type="entry name" value="CMP-NeuNAc_synthase"/>
</dbReference>
<dbReference type="InterPro" id="IPR029044">
    <property type="entry name" value="Nucleotide-diphossugar_trans"/>
</dbReference>
<sequence length="230" mass="25413">MRIAIIPARGGSKRIPRKNVREFCGKPMIAWPIAAASASGVFDHVIVSTDDDEIAEVARQAGAETPFMRPAKLADDYAGTTDVVTHALSWAIDAGWPVEAACCIYATAAFVSAGDISESAGLLSEDCDFAFPAVRYGHPPQRGFVSAPDGSPEFLQPEHETTRTQDLPPVFHDSGQFYWGTREAWLEQRPFFGPRTRFIELPEWRALDIDRPEDWTMAERIFAANLKGDQ</sequence>
<evidence type="ECO:0000313" key="2">
    <source>
        <dbReference type="Proteomes" id="UP000561181"/>
    </source>
</evidence>
<organism evidence="1 2">
    <name type="scientific">Pontixanthobacter rizhaonensis</name>
    <dbReference type="NCBI Taxonomy" id="2730337"/>
    <lineage>
        <taxon>Bacteria</taxon>
        <taxon>Pseudomonadati</taxon>
        <taxon>Pseudomonadota</taxon>
        <taxon>Alphaproteobacteria</taxon>
        <taxon>Sphingomonadales</taxon>
        <taxon>Erythrobacteraceae</taxon>
        <taxon>Pontixanthobacter</taxon>
    </lineage>
</organism>
<comment type="caution">
    <text evidence="1">The sequence shown here is derived from an EMBL/GenBank/DDBJ whole genome shotgun (WGS) entry which is preliminary data.</text>
</comment>
<keyword evidence="2" id="KW-1185">Reference proteome</keyword>